<dbReference type="Proteomes" id="UP001165343">
    <property type="component" value="Unassembled WGS sequence"/>
</dbReference>
<keyword evidence="4" id="KW-1003">Cell membrane</keyword>
<proteinExistence type="inferred from homology"/>
<dbReference type="PANTHER" id="PTHR30413">
    <property type="entry name" value="INNER MEMBRANE TRANSPORT PERMEASE"/>
    <property type="match status" value="1"/>
</dbReference>
<evidence type="ECO:0000313" key="10">
    <source>
        <dbReference type="EMBL" id="MCL6679093.1"/>
    </source>
</evidence>
<evidence type="ECO:0000256" key="2">
    <source>
        <dbReference type="ARBA" id="ARBA00007783"/>
    </source>
</evidence>
<keyword evidence="11" id="KW-1185">Reference proteome</keyword>
<dbReference type="Pfam" id="PF01061">
    <property type="entry name" value="ABC2_membrane"/>
    <property type="match status" value="1"/>
</dbReference>
<comment type="caution">
    <text evidence="10">The sequence shown here is derived from an EMBL/GenBank/DDBJ whole genome shotgun (WGS) entry which is preliminary data.</text>
</comment>
<evidence type="ECO:0000256" key="4">
    <source>
        <dbReference type="ARBA" id="ARBA00022475"/>
    </source>
</evidence>
<evidence type="ECO:0000256" key="1">
    <source>
        <dbReference type="ARBA" id="ARBA00004429"/>
    </source>
</evidence>
<evidence type="ECO:0000256" key="6">
    <source>
        <dbReference type="ARBA" id="ARBA00022989"/>
    </source>
</evidence>
<feature type="transmembrane region" description="Helical" evidence="8">
    <location>
        <begin position="186"/>
        <end position="206"/>
    </location>
</feature>
<dbReference type="EMBL" id="JAMGBC010000001">
    <property type="protein sequence ID" value="MCL6679093.1"/>
    <property type="molecule type" value="Genomic_DNA"/>
</dbReference>
<protein>
    <submittedName>
        <fullName evidence="10">ABC transporter permease</fullName>
    </submittedName>
</protein>
<feature type="transmembrane region" description="Helical" evidence="8">
    <location>
        <begin position="157"/>
        <end position="179"/>
    </location>
</feature>
<reference evidence="10" key="1">
    <citation type="submission" date="2022-05" db="EMBL/GenBank/DDBJ databases">
        <authorList>
            <person name="Jo J.-H."/>
            <person name="Im W.-T."/>
        </authorList>
    </citation>
    <scope>NUCLEOTIDE SEQUENCE</scope>
    <source>
        <strain evidence="10">RG327</strain>
    </source>
</reference>
<comment type="subcellular location">
    <subcellularLocation>
        <location evidence="1">Cell inner membrane</location>
        <topology evidence="1">Multi-pass membrane protein</topology>
    </subcellularLocation>
</comment>
<dbReference type="PRINTS" id="PR00164">
    <property type="entry name" value="ABC2TRNSPORT"/>
</dbReference>
<organism evidence="10 11">
    <name type="scientific">Sphingomonas anseongensis</name>
    <dbReference type="NCBI Taxonomy" id="2908207"/>
    <lineage>
        <taxon>Bacteria</taxon>
        <taxon>Pseudomonadati</taxon>
        <taxon>Pseudomonadota</taxon>
        <taxon>Alphaproteobacteria</taxon>
        <taxon>Sphingomonadales</taxon>
        <taxon>Sphingomonadaceae</taxon>
        <taxon>Sphingomonas</taxon>
    </lineage>
</organism>
<keyword evidence="6 8" id="KW-1133">Transmembrane helix</keyword>
<accession>A0ABT0RFS8</accession>
<keyword evidence="3" id="KW-0813">Transport</keyword>
<evidence type="ECO:0000313" key="11">
    <source>
        <dbReference type="Proteomes" id="UP001165343"/>
    </source>
</evidence>
<keyword evidence="5 8" id="KW-0812">Transmembrane</keyword>
<sequence>MNAGWAAAGDQEPRRHFGEWLVEQGEIVAALISRDLKTRFSQNMFGYSWTFVLPVLWIAGTYGIFYVLNRTSPIFTDLVTFIISGLIPYVAFRYTVNAMGKVNGAVRSLIIFPGVTPEHAAIALAVVEYVNIYIVAAIIMAINYFVFGNFELDNLPLWIGGITLAWLLGAGYGYLFSVLSRRDITVFQLGIILLRPSYFFSAVFFIPNELRGDVLSVLGWNPLMHAIEISRDGMLFHYQSRISDPLYVVAFIAVLFGAALAVRAWRPI</sequence>
<evidence type="ECO:0000256" key="8">
    <source>
        <dbReference type="SAM" id="Phobius"/>
    </source>
</evidence>
<feature type="transmembrane region" description="Helical" evidence="8">
    <location>
        <begin position="44"/>
        <end position="68"/>
    </location>
</feature>
<evidence type="ECO:0000256" key="3">
    <source>
        <dbReference type="ARBA" id="ARBA00022448"/>
    </source>
</evidence>
<gene>
    <name evidence="10" type="ORF">LZ519_07150</name>
</gene>
<comment type="similarity">
    <text evidence="2">Belongs to the ABC-2 integral membrane protein family.</text>
</comment>
<keyword evidence="7 8" id="KW-0472">Membrane</keyword>
<feature type="transmembrane region" description="Helical" evidence="8">
    <location>
        <begin position="246"/>
        <end position="265"/>
    </location>
</feature>
<feature type="transmembrane region" description="Helical" evidence="8">
    <location>
        <begin position="74"/>
        <end position="92"/>
    </location>
</feature>
<name>A0ABT0RFS8_9SPHN</name>
<evidence type="ECO:0000259" key="9">
    <source>
        <dbReference type="Pfam" id="PF01061"/>
    </source>
</evidence>
<evidence type="ECO:0000256" key="5">
    <source>
        <dbReference type="ARBA" id="ARBA00022692"/>
    </source>
</evidence>
<dbReference type="PANTHER" id="PTHR30413:SF8">
    <property type="entry name" value="TRANSPORT PERMEASE PROTEIN"/>
    <property type="match status" value="1"/>
</dbReference>
<dbReference type="RefSeq" id="WP_249868013.1">
    <property type="nucleotide sequence ID" value="NZ_JAMGBC010000001.1"/>
</dbReference>
<evidence type="ECO:0000256" key="7">
    <source>
        <dbReference type="ARBA" id="ARBA00023136"/>
    </source>
</evidence>
<feature type="domain" description="ABC-2 type transporter transmembrane" evidence="9">
    <location>
        <begin position="29"/>
        <end position="234"/>
    </location>
</feature>
<dbReference type="InterPro" id="IPR013525">
    <property type="entry name" value="ABC2_TM"/>
</dbReference>
<feature type="transmembrane region" description="Helical" evidence="8">
    <location>
        <begin position="120"/>
        <end position="145"/>
    </location>
</feature>
<dbReference type="InterPro" id="IPR000412">
    <property type="entry name" value="ABC_2_transport"/>
</dbReference>